<comment type="caution">
    <text evidence="5">The sequence shown here is derived from an EMBL/GenBank/DDBJ whole genome shotgun (WGS) entry which is preliminary data.</text>
</comment>
<organism evidence="5 6">
    <name type="scientific">Suilimivivens aceti</name>
    <dbReference type="NCBI Taxonomy" id="2981774"/>
    <lineage>
        <taxon>Bacteria</taxon>
        <taxon>Bacillati</taxon>
        <taxon>Bacillota</taxon>
        <taxon>Clostridia</taxon>
        <taxon>Lachnospirales</taxon>
        <taxon>Lachnospiraceae</taxon>
        <taxon>Suilimivivens</taxon>
    </lineage>
</organism>
<dbReference type="PANTHER" id="PTHR33393">
    <property type="entry name" value="POLYGLUTAMINE SYNTHESIS ACCESSORY PROTEIN RV0574C-RELATED"/>
    <property type="match status" value="1"/>
</dbReference>
<dbReference type="SUPFAM" id="SSF56300">
    <property type="entry name" value="Metallo-dependent phosphatases"/>
    <property type="match status" value="1"/>
</dbReference>
<sequence>MTKKKKISPVLIFFLTLGGILLVGLSGLLFLSLQTGKRGAQQAWNTDADENSRQDDLEGKDNAEAGTPLHSLWEMIPEKQAAAEEEKEPYADILRDPEYMAANRIYEKKSSEDGRVTLCFAGDILFDDEYAVMAKLKSRGGAIEDGISETLISEMRAADIMMINNEFPYTNRGTPTEGKTYTFRADTDTVHYLDDLGVDLVSLANNHCYDFGETGLLDTLDTLQQDGIPYAGAGRNLEEAAAPVYFISGGMKIGFLSATQIERLDNPDTKGATEGAAGVFRCWNPEKLLAVTEETRKNCDFLVVYIHWGTENVAEADWAQLDQAPKIAQAGADLIIGDHPHCLQGIQYFGETPVFYSLGNFWFNSKTLDTCLLKVTLTDSRIESMTFIPAVQSGCYTSLAEGEEGQRVISYMNSLSTGVFIGSDGSISRQE</sequence>
<dbReference type="SMART" id="SM00854">
    <property type="entry name" value="PGA_cap"/>
    <property type="match status" value="1"/>
</dbReference>
<dbReference type="Pfam" id="PF09587">
    <property type="entry name" value="PGA_cap"/>
    <property type="match status" value="1"/>
</dbReference>
<dbReference type="InterPro" id="IPR052169">
    <property type="entry name" value="CW_Biosynth-Accessory"/>
</dbReference>
<dbReference type="RefSeq" id="WP_262575826.1">
    <property type="nucleotide sequence ID" value="NZ_JAOQKJ010000017.1"/>
</dbReference>
<evidence type="ECO:0000259" key="4">
    <source>
        <dbReference type="SMART" id="SM00854"/>
    </source>
</evidence>
<evidence type="ECO:0000256" key="2">
    <source>
        <dbReference type="SAM" id="MobiDB-lite"/>
    </source>
</evidence>
<keyword evidence="3" id="KW-0472">Membrane</keyword>
<proteinExistence type="inferred from homology"/>
<feature type="region of interest" description="Disordered" evidence="2">
    <location>
        <begin position="41"/>
        <end position="64"/>
    </location>
</feature>
<dbReference type="Gene3D" id="3.60.21.10">
    <property type="match status" value="1"/>
</dbReference>
<feature type="domain" description="Capsule synthesis protein CapA" evidence="4">
    <location>
        <begin position="117"/>
        <end position="365"/>
    </location>
</feature>
<dbReference type="EMBL" id="JAOQKJ010000017">
    <property type="protein sequence ID" value="MCU6745788.1"/>
    <property type="molecule type" value="Genomic_DNA"/>
</dbReference>
<dbReference type="InterPro" id="IPR019079">
    <property type="entry name" value="Capsule_synth_CapA"/>
</dbReference>
<evidence type="ECO:0000256" key="3">
    <source>
        <dbReference type="SAM" id="Phobius"/>
    </source>
</evidence>
<gene>
    <name evidence="5" type="ORF">OCV77_15030</name>
</gene>
<keyword evidence="6" id="KW-1185">Reference proteome</keyword>
<reference evidence="5 6" key="1">
    <citation type="journal article" date="2021" name="ISME Commun">
        <title>Automated analysis of genomic sequences facilitates high-throughput and comprehensive description of bacteria.</title>
        <authorList>
            <person name="Hitch T.C.A."/>
        </authorList>
    </citation>
    <scope>NUCLEOTIDE SEQUENCE [LARGE SCALE GENOMIC DNA]</scope>
    <source>
        <strain evidence="5 6">Sanger_18</strain>
    </source>
</reference>
<comment type="similarity">
    <text evidence="1">Belongs to the CapA family.</text>
</comment>
<evidence type="ECO:0000313" key="6">
    <source>
        <dbReference type="Proteomes" id="UP001652432"/>
    </source>
</evidence>
<accession>A0ABT2T699</accession>
<dbReference type="InterPro" id="IPR029052">
    <property type="entry name" value="Metallo-depent_PP-like"/>
</dbReference>
<name>A0ABT2T699_9FIRM</name>
<evidence type="ECO:0000256" key="1">
    <source>
        <dbReference type="ARBA" id="ARBA00005662"/>
    </source>
</evidence>
<dbReference type="CDD" id="cd07381">
    <property type="entry name" value="MPP_CapA"/>
    <property type="match status" value="1"/>
</dbReference>
<feature type="compositionally biased region" description="Basic and acidic residues" evidence="2">
    <location>
        <begin position="50"/>
        <end position="63"/>
    </location>
</feature>
<dbReference type="Proteomes" id="UP001652432">
    <property type="component" value="Unassembled WGS sequence"/>
</dbReference>
<feature type="transmembrane region" description="Helical" evidence="3">
    <location>
        <begin position="12"/>
        <end position="33"/>
    </location>
</feature>
<dbReference type="PANTHER" id="PTHR33393:SF13">
    <property type="entry name" value="PGA BIOSYNTHESIS PROTEIN CAPA"/>
    <property type="match status" value="1"/>
</dbReference>
<keyword evidence="3" id="KW-1133">Transmembrane helix</keyword>
<keyword evidence="3" id="KW-0812">Transmembrane</keyword>
<protein>
    <submittedName>
        <fullName evidence="5">CapA family protein</fullName>
    </submittedName>
</protein>
<evidence type="ECO:0000313" key="5">
    <source>
        <dbReference type="EMBL" id="MCU6745788.1"/>
    </source>
</evidence>